<feature type="compositionally biased region" description="Polar residues" evidence="1">
    <location>
        <begin position="151"/>
        <end position="161"/>
    </location>
</feature>
<dbReference type="AlphaFoldDB" id="I2GZZ0"/>
<feature type="region of interest" description="Disordered" evidence="1">
    <location>
        <begin position="132"/>
        <end position="161"/>
    </location>
</feature>
<dbReference type="GeneID" id="14494014"/>
<dbReference type="Proteomes" id="UP000002866">
    <property type="component" value="Chromosome 2"/>
</dbReference>
<proteinExistence type="predicted"/>
<dbReference type="KEGG" id="tbl:TBLA_0B08760"/>
<gene>
    <name evidence="3" type="primary">TBLA0B08760</name>
    <name evidence="3" type="ORF">TBLA_0B08760</name>
</gene>
<dbReference type="RefSeq" id="XP_004179211.1">
    <property type="nucleotide sequence ID" value="XM_004179163.1"/>
</dbReference>
<feature type="compositionally biased region" description="Low complexity" evidence="1">
    <location>
        <begin position="177"/>
        <end position="194"/>
    </location>
</feature>
<evidence type="ECO:0000313" key="3">
    <source>
        <dbReference type="EMBL" id="CCH59692.1"/>
    </source>
</evidence>
<dbReference type="InterPro" id="IPR000992">
    <property type="entry name" value="SRP1_TIP1"/>
</dbReference>
<protein>
    <recommendedName>
        <fullName evidence="5">Temperature shock-inducible protein 1</fullName>
    </recommendedName>
</protein>
<dbReference type="InParanoid" id="I2GZZ0"/>
<dbReference type="OrthoDB" id="4069604at2759"/>
<dbReference type="GO" id="GO:0009277">
    <property type="term" value="C:fungal-type cell wall"/>
    <property type="evidence" value="ECO:0007669"/>
    <property type="project" value="EnsemblFungi"/>
</dbReference>
<dbReference type="OMA" id="AFPWYSS"/>
<keyword evidence="2" id="KW-0732">Signal</keyword>
<reference evidence="3 4" key="1">
    <citation type="journal article" date="2011" name="Proc. Natl. Acad. Sci. U.S.A.">
        <title>Evolutionary erosion of yeast sex chromosomes by mating-type switching accidents.</title>
        <authorList>
            <person name="Gordon J.L."/>
            <person name="Armisen D."/>
            <person name="Proux-Wera E."/>
            <person name="Oheigeartaigh S.S."/>
            <person name="Byrne K.P."/>
            <person name="Wolfe K.H."/>
        </authorList>
    </citation>
    <scope>NUCLEOTIDE SEQUENCE [LARGE SCALE GENOMIC DNA]</scope>
    <source>
        <strain evidence="4">ATCC 34711 / CBS 6284 / DSM 70876 / NBRC 10599 / NRRL Y-10934 / UCD 77-7</strain>
    </source>
</reference>
<feature type="signal peptide" evidence="2">
    <location>
        <begin position="1"/>
        <end position="19"/>
    </location>
</feature>
<dbReference type="EMBL" id="HE806317">
    <property type="protein sequence ID" value="CCH59692.1"/>
    <property type="molecule type" value="Genomic_DNA"/>
</dbReference>
<accession>I2GZZ0</accession>
<evidence type="ECO:0008006" key="5">
    <source>
        <dbReference type="Google" id="ProtNLM"/>
    </source>
</evidence>
<organism evidence="3 4">
    <name type="scientific">Henningerozyma blattae (strain ATCC 34711 / CBS 6284 / DSM 70876 / NBRC 10599 / NRRL Y-10934 / UCD 77-7)</name>
    <name type="common">Yeast</name>
    <name type="synonym">Tetrapisispora blattae</name>
    <dbReference type="NCBI Taxonomy" id="1071380"/>
    <lineage>
        <taxon>Eukaryota</taxon>
        <taxon>Fungi</taxon>
        <taxon>Dikarya</taxon>
        <taxon>Ascomycota</taxon>
        <taxon>Saccharomycotina</taxon>
        <taxon>Saccharomycetes</taxon>
        <taxon>Saccharomycetales</taxon>
        <taxon>Saccharomycetaceae</taxon>
        <taxon>Henningerozyma</taxon>
    </lineage>
</organism>
<feature type="region of interest" description="Disordered" evidence="1">
    <location>
        <begin position="177"/>
        <end position="197"/>
    </location>
</feature>
<name>I2GZZ0_HENB6</name>
<dbReference type="STRING" id="1071380.I2GZZ0"/>
<dbReference type="FunCoup" id="I2GZZ0">
    <property type="interactions" value="46"/>
</dbReference>
<feature type="chain" id="PRO_5003660035" description="Temperature shock-inducible protein 1" evidence="2">
    <location>
        <begin position="20"/>
        <end position="220"/>
    </location>
</feature>
<evidence type="ECO:0000256" key="2">
    <source>
        <dbReference type="SAM" id="SignalP"/>
    </source>
</evidence>
<keyword evidence="4" id="KW-1185">Reference proteome</keyword>
<feature type="compositionally biased region" description="Low complexity" evidence="1">
    <location>
        <begin position="132"/>
        <end position="150"/>
    </location>
</feature>
<dbReference type="eggNOG" id="ENOG502S3Y9">
    <property type="taxonomic scope" value="Eukaryota"/>
</dbReference>
<dbReference type="HOGENOM" id="CLU_092872_0_0_1"/>
<dbReference type="GO" id="GO:0000749">
    <property type="term" value="P:response to pheromone triggering conjugation with cellular fusion"/>
    <property type="evidence" value="ECO:0007669"/>
    <property type="project" value="EnsemblFungi"/>
</dbReference>
<evidence type="ECO:0000256" key="1">
    <source>
        <dbReference type="SAM" id="MobiDB-lite"/>
    </source>
</evidence>
<dbReference type="Pfam" id="PF00660">
    <property type="entry name" value="SRP1_TIP1"/>
    <property type="match status" value="1"/>
</dbReference>
<evidence type="ECO:0000313" key="4">
    <source>
        <dbReference type="Proteomes" id="UP000002866"/>
    </source>
</evidence>
<sequence length="220" mass="23967">MLKYQIIIYLVSALQIVIAQDVTQVARSKAADVDYSLFLEFLNDFNTRFQVYTSYMGQENIKLPQKLADYYNHLAGIPSSIDLKSDIIKTFPFDEFNTFITAFPWYESMLSSVSLTAVKVPADFLTSNEAITSSSSSSSTSVGASISSSTKPQSTYSNFNSTSLKPTTNNISSITSNPYSSSSLTNSSTSLTNTKSKDMGNTINGYSNAAYIVAAAILLI</sequence>